<accession>A0A210QKS2</accession>
<proteinExistence type="predicted"/>
<comment type="caution">
    <text evidence="2">The sequence shown here is derived from an EMBL/GenBank/DDBJ whole genome shotgun (WGS) entry which is preliminary data.</text>
</comment>
<gene>
    <name evidence="2" type="ORF">KP79_PYT14703</name>
</gene>
<dbReference type="OrthoDB" id="10037682at2759"/>
<keyword evidence="3" id="KW-1185">Reference proteome</keyword>
<protein>
    <submittedName>
        <fullName evidence="2">Uncharacterized protein</fullName>
    </submittedName>
</protein>
<feature type="compositionally biased region" description="Basic and acidic residues" evidence="1">
    <location>
        <begin position="163"/>
        <end position="176"/>
    </location>
</feature>
<feature type="compositionally biased region" description="Basic and acidic residues" evidence="1">
    <location>
        <begin position="51"/>
        <end position="63"/>
    </location>
</feature>
<feature type="compositionally biased region" description="Polar residues" evidence="1">
    <location>
        <begin position="41"/>
        <end position="50"/>
    </location>
</feature>
<name>A0A210QKS2_MIZYE</name>
<reference evidence="2 3" key="1">
    <citation type="journal article" date="2017" name="Nat. Ecol. Evol.">
        <title>Scallop genome provides insights into evolution of bilaterian karyotype and development.</title>
        <authorList>
            <person name="Wang S."/>
            <person name="Zhang J."/>
            <person name="Jiao W."/>
            <person name="Li J."/>
            <person name="Xun X."/>
            <person name="Sun Y."/>
            <person name="Guo X."/>
            <person name="Huan P."/>
            <person name="Dong B."/>
            <person name="Zhang L."/>
            <person name="Hu X."/>
            <person name="Sun X."/>
            <person name="Wang J."/>
            <person name="Zhao C."/>
            <person name="Wang Y."/>
            <person name="Wang D."/>
            <person name="Huang X."/>
            <person name="Wang R."/>
            <person name="Lv J."/>
            <person name="Li Y."/>
            <person name="Zhang Z."/>
            <person name="Liu B."/>
            <person name="Lu W."/>
            <person name="Hui Y."/>
            <person name="Liang J."/>
            <person name="Zhou Z."/>
            <person name="Hou R."/>
            <person name="Li X."/>
            <person name="Liu Y."/>
            <person name="Li H."/>
            <person name="Ning X."/>
            <person name="Lin Y."/>
            <person name="Zhao L."/>
            <person name="Xing Q."/>
            <person name="Dou J."/>
            <person name="Li Y."/>
            <person name="Mao J."/>
            <person name="Guo H."/>
            <person name="Dou H."/>
            <person name="Li T."/>
            <person name="Mu C."/>
            <person name="Jiang W."/>
            <person name="Fu Q."/>
            <person name="Fu X."/>
            <person name="Miao Y."/>
            <person name="Liu J."/>
            <person name="Yu Q."/>
            <person name="Li R."/>
            <person name="Liao H."/>
            <person name="Li X."/>
            <person name="Kong Y."/>
            <person name="Jiang Z."/>
            <person name="Chourrout D."/>
            <person name="Li R."/>
            <person name="Bao Z."/>
        </authorList>
    </citation>
    <scope>NUCLEOTIDE SEQUENCE [LARGE SCALE GENOMIC DNA]</scope>
    <source>
        <strain evidence="2 3">PY_sf001</strain>
    </source>
</reference>
<feature type="region of interest" description="Disordered" evidence="1">
    <location>
        <begin position="133"/>
        <end position="242"/>
    </location>
</feature>
<dbReference type="AlphaFoldDB" id="A0A210QKS2"/>
<organism evidence="2 3">
    <name type="scientific">Mizuhopecten yessoensis</name>
    <name type="common">Japanese scallop</name>
    <name type="synonym">Patinopecten yessoensis</name>
    <dbReference type="NCBI Taxonomy" id="6573"/>
    <lineage>
        <taxon>Eukaryota</taxon>
        <taxon>Metazoa</taxon>
        <taxon>Spiralia</taxon>
        <taxon>Lophotrochozoa</taxon>
        <taxon>Mollusca</taxon>
        <taxon>Bivalvia</taxon>
        <taxon>Autobranchia</taxon>
        <taxon>Pteriomorphia</taxon>
        <taxon>Pectinida</taxon>
        <taxon>Pectinoidea</taxon>
        <taxon>Pectinidae</taxon>
        <taxon>Mizuhopecten</taxon>
    </lineage>
</organism>
<feature type="compositionally biased region" description="Polar residues" evidence="1">
    <location>
        <begin position="133"/>
        <end position="147"/>
    </location>
</feature>
<evidence type="ECO:0000256" key="1">
    <source>
        <dbReference type="SAM" id="MobiDB-lite"/>
    </source>
</evidence>
<sequence length="411" mass="47174">MPPSNEKMWSTNYMDTFNKRKPARKSYKYRKPLVVPKETAIDTSYLNQRPKTNEPRPKSSHDQYKISAADQQEAINAYFANMSLQDAGFPSSSIPMFLDPSGEWSSDPNFTDPSQHYMYNILNAADSLHARTEQLQNQKHSQDSSELVENIRSGATPIPSPPKDPRSKTPDPRQDYHWICWPEPETKTTSKGKVPHPPPRPNTSLGISWPNPRPGNTGDDIEDRPSSTEPGYAFGDQEDLNRGPPMTFVPELQSWINAASDYDKAFIYRMMALNGSLPMIPPQHMRPRRETTYTFGQNKLPMSTQTYLPNPYAQRWVPGGGNMSPRDLPSLPQMHRSYSDLDDLNNARRYLRPQVAKSQDYVHEHSMFMTTQPMCRGHFIIHPDWVSERLPKRKVTPFKKSRPSMRYGSMK</sequence>
<feature type="region of interest" description="Disordered" evidence="1">
    <location>
        <begin position="39"/>
        <end position="63"/>
    </location>
</feature>
<evidence type="ECO:0000313" key="2">
    <source>
        <dbReference type="EMBL" id="OWF49353.1"/>
    </source>
</evidence>
<evidence type="ECO:0000313" key="3">
    <source>
        <dbReference type="Proteomes" id="UP000242188"/>
    </source>
</evidence>
<dbReference type="Proteomes" id="UP000242188">
    <property type="component" value="Unassembled WGS sequence"/>
</dbReference>
<dbReference type="EMBL" id="NEDP02003157">
    <property type="protein sequence ID" value="OWF49353.1"/>
    <property type="molecule type" value="Genomic_DNA"/>
</dbReference>